<comment type="similarity">
    <text evidence="2">Belongs to the HAD-like hydrolase superfamily.</text>
</comment>
<dbReference type="Pfam" id="PF13242">
    <property type="entry name" value="Hydrolase_like"/>
    <property type="match status" value="1"/>
</dbReference>
<evidence type="ECO:0000256" key="1">
    <source>
        <dbReference type="ARBA" id="ARBA00001946"/>
    </source>
</evidence>
<evidence type="ECO:0000256" key="3">
    <source>
        <dbReference type="ARBA" id="ARBA00022723"/>
    </source>
</evidence>
<reference evidence="7" key="1">
    <citation type="journal article" date="2019" name="Int. J. Syst. Evol. Microbiol.">
        <title>The Global Catalogue of Microorganisms (GCM) 10K type strain sequencing project: providing services to taxonomists for standard genome sequencing and annotation.</title>
        <authorList>
            <consortium name="The Broad Institute Genomics Platform"/>
            <consortium name="The Broad Institute Genome Sequencing Center for Infectious Disease"/>
            <person name="Wu L."/>
            <person name="Ma J."/>
        </authorList>
    </citation>
    <scope>NUCLEOTIDE SEQUENCE [LARGE SCALE GENOMIC DNA]</scope>
    <source>
        <strain evidence="7">JCM 17551</strain>
    </source>
</reference>
<evidence type="ECO:0000256" key="2">
    <source>
        <dbReference type="ARBA" id="ARBA00007958"/>
    </source>
</evidence>
<sequence length="252" mass="27789">MIKAIFFDLSGVLYEGSQPIPGAIETINRLEKGGLTLRFITNTSRKTHQNVLTDLHNMGFDIPPEQLFTACESAVSWCEKLSLRPYCLVHKNIQSAFKNLQKEPFNAVIIGDAELDLNYQNLDRAFQILLTGAPLIAIGVNKYFKADDGLHLDAGPFVKALEFASGAEAMITGKPSPILFQQVMSTTEFKPSEILMIGDDVFSDIKGARDCGLETCLVKTGKYREGDEAKITPPTKVAKDVVHAVNERLPML</sequence>
<keyword evidence="4" id="KW-0460">Magnesium</keyword>
<keyword evidence="7" id="KW-1185">Reference proteome</keyword>
<organism evidence="6 7">
    <name type="scientific">Litoribacillus peritrichatus</name>
    <dbReference type="NCBI Taxonomy" id="718191"/>
    <lineage>
        <taxon>Bacteria</taxon>
        <taxon>Pseudomonadati</taxon>
        <taxon>Pseudomonadota</taxon>
        <taxon>Gammaproteobacteria</taxon>
        <taxon>Oceanospirillales</taxon>
        <taxon>Oceanospirillaceae</taxon>
        <taxon>Litoribacillus</taxon>
    </lineage>
</organism>
<gene>
    <name evidence="6" type="ORF">GCM10022277_28030</name>
</gene>
<accession>A0ABP7MVV3</accession>
<evidence type="ECO:0000313" key="7">
    <source>
        <dbReference type="Proteomes" id="UP001501565"/>
    </source>
</evidence>
<comment type="cofactor">
    <cofactor evidence="1">
        <name>Mg(2+)</name>
        <dbReference type="ChEBI" id="CHEBI:18420"/>
    </cofactor>
</comment>
<dbReference type="PRINTS" id="PR00413">
    <property type="entry name" value="HADHALOGNASE"/>
</dbReference>
<dbReference type="PANTHER" id="PTHR19288:SF46">
    <property type="entry name" value="HALOACID DEHALOGENASE-LIKE HYDROLASE DOMAIN-CONTAINING PROTEIN 2"/>
    <property type="match status" value="1"/>
</dbReference>
<evidence type="ECO:0000256" key="4">
    <source>
        <dbReference type="ARBA" id="ARBA00022842"/>
    </source>
</evidence>
<comment type="caution">
    <text evidence="6">The sequence shown here is derived from an EMBL/GenBank/DDBJ whole genome shotgun (WGS) entry which is preliminary data.</text>
</comment>
<dbReference type="Pfam" id="PF13344">
    <property type="entry name" value="Hydrolase_6"/>
    <property type="match status" value="1"/>
</dbReference>
<dbReference type="InterPro" id="IPR023214">
    <property type="entry name" value="HAD_sf"/>
</dbReference>
<dbReference type="NCBIfam" id="TIGR01549">
    <property type="entry name" value="HAD-SF-IA-v1"/>
    <property type="match status" value="1"/>
</dbReference>
<dbReference type="PANTHER" id="PTHR19288">
    <property type="entry name" value="4-NITROPHENYLPHOSPHATASE-RELATED"/>
    <property type="match status" value="1"/>
</dbReference>
<dbReference type="InterPro" id="IPR006357">
    <property type="entry name" value="HAD-SF_hydro_IIA"/>
</dbReference>
<protein>
    <recommendedName>
        <fullName evidence="5">Haloacid dehalogenase-like hydrolase domain-containing protein 2</fullName>
    </recommendedName>
</protein>
<dbReference type="Gene3D" id="3.40.50.1000">
    <property type="entry name" value="HAD superfamily/HAD-like"/>
    <property type="match status" value="2"/>
</dbReference>
<dbReference type="Proteomes" id="UP001501565">
    <property type="component" value="Unassembled WGS sequence"/>
</dbReference>
<proteinExistence type="inferred from homology"/>
<dbReference type="InterPro" id="IPR006439">
    <property type="entry name" value="HAD-SF_hydro_IA"/>
</dbReference>
<keyword evidence="6" id="KW-0378">Hydrolase</keyword>
<keyword evidence="3" id="KW-0479">Metal-binding</keyword>
<dbReference type="SUPFAM" id="SSF56784">
    <property type="entry name" value="HAD-like"/>
    <property type="match status" value="1"/>
</dbReference>
<evidence type="ECO:0000256" key="5">
    <source>
        <dbReference type="ARBA" id="ARBA00039666"/>
    </source>
</evidence>
<name>A0ABP7MVV3_9GAMM</name>
<dbReference type="InterPro" id="IPR006355">
    <property type="entry name" value="LHPP/HDHD2"/>
</dbReference>
<dbReference type="EMBL" id="BAABBN010000007">
    <property type="protein sequence ID" value="GAA3929817.1"/>
    <property type="molecule type" value="Genomic_DNA"/>
</dbReference>
<dbReference type="InterPro" id="IPR036412">
    <property type="entry name" value="HAD-like_sf"/>
</dbReference>
<dbReference type="GO" id="GO:0016787">
    <property type="term" value="F:hydrolase activity"/>
    <property type="evidence" value="ECO:0007669"/>
    <property type="project" value="UniProtKB-KW"/>
</dbReference>
<dbReference type="NCBIfam" id="TIGR01458">
    <property type="entry name" value="HAD-SF-IIA-hyp3"/>
    <property type="match status" value="1"/>
</dbReference>
<dbReference type="RefSeq" id="WP_344799176.1">
    <property type="nucleotide sequence ID" value="NZ_BAABBN010000007.1"/>
</dbReference>
<dbReference type="NCBIfam" id="TIGR01460">
    <property type="entry name" value="HAD-SF-IIA"/>
    <property type="match status" value="1"/>
</dbReference>
<evidence type="ECO:0000313" key="6">
    <source>
        <dbReference type="EMBL" id="GAA3929817.1"/>
    </source>
</evidence>